<keyword evidence="2" id="KW-1185">Reference proteome</keyword>
<proteinExistence type="predicted"/>
<feature type="non-terminal residue" evidence="1">
    <location>
        <position position="53"/>
    </location>
</feature>
<reference evidence="1" key="1">
    <citation type="submission" date="2021-06" db="EMBL/GenBank/DDBJ databases">
        <authorList>
            <person name="Kallberg Y."/>
            <person name="Tangrot J."/>
            <person name="Rosling A."/>
        </authorList>
    </citation>
    <scope>NUCLEOTIDE SEQUENCE</scope>
    <source>
        <strain evidence="1">MA453B</strain>
    </source>
</reference>
<dbReference type="EMBL" id="CAJVPY010035615">
    <property type="protein sequence ID" value="CAG8801239.1"/>
    <property type="molecule type" value="Genomic_DNA"/>
</dbReference>
<protein>
    <submittedName>
        <fullName evidence="1">14975_t:CDS:1</fullName>
    </submittedName>
</protein>
<evidence type="ECO:0000313" key="2">
    <source>
        <dbReference type="Proteomes" id="UP000789405"/>
    </source>
</evidence>
<accession>A0A9N9JXN2</accession>
<dbReference type="AlphaFoldDB" id="A0A9N9JXN2"/>
<organism evidence="1 2">
    <name type="scientific">Dentiscutata erythropus</name>
    <dbReference type="NCBI Taxonomy" id="1348616"/>
    <lineage>
        <taxon>Eukaryota</taxon>
        <taxon>Fungi</taxon>
        <taxon>Fungi incertae sedis</taxon>
        <taxon>Mucoromycota</taxon>
        <taxon>Glomeromycotina</taxon>
        <taxon>Glomeromycetes</taxon>
        <taxon>Diversisporales</taxon>
        <taxon>Gigasporaceae</taxon>
        <taxon>Dentiscutata</taxon>
    </lineage>
</organism>
<name>A0A9N9JXN2_9GLOM</name>
<evidence type="ECO:0000313" key="1">
    <source>
        <dbReference type="EMBL" id="CAG8801239.1"/>
    </source>
</evidence>
<gene>
    <name evidence="1" type="ORF">DERYTH_LOCUS23420</name>
</gene>
<comment type="caution">
    <text evidence="1">The sequence shown here is derived from an EMBL/GenBank/DDBJ whole genome shotgun (WGS) entry which is preliminary data.</text>
</comment>
<sequence>MQESSILPITDTTVEHETVIEMNQVISIRGPDIYQPKILHKNKSIYIALALLK</sequence>
<dbReference type="Proteomes" id="UP000789405">
    <property type="component" value="Unassembled WGS sequence"/>
</dbReference>